<dbReference type="GO" id="GO:0003824">
    <property type="term" value="F:catalytic activity"/>
    <property type="evidence" value="ECO:0007669"/>
    <property type="project" value="InterPro"/>
</dbReference>
<evidence type="ECO:0000313" key="2">
    <source>
        <dbReference type="EMBL" id="KAF4126733.1"/>
    </source>
</evidence>
<comment type="caution">
    <text evidence="2">The sequence shown here is derived from an EMBL/GenBank/DDBJ whole genome shotgun (WGS) entry which is preliminary data.</text>
</comment>
<dbReference type="OrthoDB" id="17255at2759"/>
<protein>
    <submittedName>
        <fullName evidence="2">MOSC domain protein</fullName>
    </submittedName>
</protein>
<dbReference type="RefSeq" id="XP_035325385.1">
    <property type="nucleotide sequence ID" value="XM_035462455.1"/>
</dbReference>
<accession>A0A9P4Z3T1</accession>
<proteinExistence type="predicted"/>
<evidence type="ECO:0000313" key="3">
    <source>
        <dbReference type="Proteomes" id="UP000749293"/>
    </source>
</evidence>
<organism evidence="2 3">
    <name type="scientific">Geosmithia morbida</name>
    <dbReference type="NCBI Taxonomy" id="1094350"/>
    <lineage>
        <taxon>Eukaryota</taxon>
        <taxon>Fungi</taxon>
        <taxon>Dikarya</taxon>
        <taxon>Ascomycota</taxon>
        <taxon>Pezizomycotina</taxon>
        <taxon>Sordariomycetes</taxon>
        <taxon>Hypocreomycetidae</taxon>
        <taxon>Hypocreales</taxon>
        <taxon>Bionectriaceae</taxon>
        <taxon>Geosmithia</taxon>
    </lineage>
</organism>
<feature type="domain" description="MOSC" evidence="1">
    <location>
        <begin position="1"/>
        <end position="66"/>
    </location>
</feature>
<dbReference type="EMBL" id="JAANYQ010000001">
    <property type="protein sequence ID" value="KAF4126733.1"/>
    <property type="molecule type" value="Genomic_DNA"/>
</dbReference>
<dbReference type="GO" id="GO:0030170">
    <property type="term" value="F:pyridoxal phosphate binding"/>
    <property type="evidence" value="ECO:0007669"/>
    <property type="project" value="InterPro"/>
</dbReference>
<name>A0A9P4Z3T1_9HYPO</name>
<dbReference type="GO" id="GO:0030151">
    <property type="term" value="F:molybdenum ion binding"/>
    <property type="evidence" value="ECO:0007669"/>
    <property type="project" value="InterPro"/>
</dbReference>
<dbReference type="AlphaFoldDB" id="A0A9P4Z3T1"/>
<dbReference type="PROSITE" id="PS51340">
    <property type="entry name" value="MOSC"/>
    <property type="match status" value="1"/>
</dbReference>
<dbReference type="GeneID" id="55966700"/>
<keyword evidence="3" id="KW-1185">Reference proteome</keyword>
<gene>
    <name evidence="2" type="ORF">GMORB2_0470</name>
</gene>
<reference evidence="2" key="1">
    <citation type="submission" date="2020-03" db="EMBL/GenBank/DDBJ databases">
        <title>Site-based positive gene gene selection in Geosmithia morbida across the United States reveals a broad range of putative effectors and factors for local host and environmental adapation.</title>
        <authorList>
            <person name="Onufrak A."/>
            <person name="Murdoch R.W."/>
            <person name="Gazis R."/>
            <person name="Huff M."/>
            <person name="Staton M."/>
            <person name="Klingeman W."/>
            <person name="Hadziabdic D."/>
        </authorList>
    </citation>
    <scope>NUCLEOTIDE SEQUENCE</scope>
    <source>
        <strain evidence="2">1262</strain>
    </source>
</reference>
<evidence type="ECO:0000259" key="1">
    <source>
        <dbReference type="PROSITE" id="PS51340"/>
    </source>
</evidence>
<sequence length="76" mass="8634">MLNVDQETGVRHKFEPDRSLRRFRDVDQGAPRWGCMGMQLCPLFANAADENSRQSVLEVGMKISVLETGSHLYIPQ</sequence>
<dbReference type="InterPro" id="IPR005302">
    <property type="entry name" value="MoCF_Sase_C"/>
</dbReference>
<dbReference type="Proteomes" id="UP000749293">
    <property type="component" value="Unassembled WGS sequence"/>
</dbReference>